<proteinExistence type="predicted"/>
<feature type="domain" description="Gcp-like" evidence="7">
    <location>
        <begin position="30"/>
        <end position="296"/>
    </location>
</feature>
<dbReference type="PANTHER" id="PTHR11735:SF14">
    <property type="entry name" value="TRNA N6-ADENOSINE THREONYLCARBAMOYLTRANSFERASE"/>
    <property type="match status" value="1"/>
</dbReference>
<name>A0A1L2JME6_9CREN</name>
<dbReference type="NCBIfam" id="TIGR03722">
    <property type="entry name" value="arch_KAE1"/>
    <property type="match status" value="1"/>
</dbReference>
<keyword evidence="8" id="KW-0645">Protease</keyword>
<evidence type="ECO:0000256" key="2">
    <source>
        <dbReference type="ARBA" id="ARBA00022679"/>
    </source>
</evidence>
<keyword evidence="2" id="KW-0808">Transferase</keyword>
<organism evidence="8">
    <name type="scientific">uncultured korarchaeote</name>
    <dbReference type="NCBI Taxonomy" id="161241"/>
    <lineage>
        <taxon>Archaea</taxon>
        <taxon>Thermoproteota</taxon>
        <taxon>environmental samples</taxon>
    </lineage>
</organism>
<evidence type="ECO:0000313" key="8">
    <source>
        <dbReference type="EMBL" id="AOZ56164.1"/>
    </source>
</evidence>
<evidence type="ECO:0000256" key="1">
    <source>
        <dbReference type="ARBA" id="ARBA00012156"/>
    </source>
</evidence>
<reference evidence="8" key="1">
    <citation type="journal article" date="2017" name="Nature">
        <title>Metagenomic exploration of ASGARD archaea illuminates the origin of cellular complexity in eukaryotes.</title>
        <authorList>
            <person name="Zaremba-Niedzwiedzka K."/>
            <person name="Caceres E.F."/>
            <person name="Saw J.H.W."/>
            <person name="Backstrom D."/>
            <person name="Juzokaite L."/>
            <person name="Vancaester E."/>
            <person name="Seitz K.W."/>
            <person name="Anantharaman K."/>
            <person name="Starnawski P."/>
            <person name="Kjeldsen K.U."/>
            <person name="Stott M.B."/>
            <person name="Nunoura T."/>
            <person name="Banfield J.F."/>
            <person name="Schramm A."/>
            <person name="Baker B.J."/>
            <person name="Spang A."/>
            <person name="Ettema T.J.G."/>
        </authorList>
    </citation>
    <scope>NUCLEOTIDE SEQUENCE</scope>
    <source>
        <strain evidence="8">TIV_1</strain>
    </source>
</reference>
<dbReference type="InterPro" id="IPR043129">
    <property type="entry name" value="ATPase_NBD"/>
</dbReference>
<dbReference type="Gene3D" id="3.30.420.40">
    <property type="match status" value="2"/>
</dbReference>
<evidence type="ECO:0000256" key="5">
    <source>
        <dbReference type="ARBA" id="ARBA00023315"/>
    </source>
</evidence>
<dbReference type="GO" id="GO:0008233">
    <property type="term" value="F:peptidase activity"/>
    <property type="evidence" value="ECO:0007669"/>
    <property type="project" value="UniProtKB-KW"/>
</dbReference>
<dbReference type="EMBL" id="KX765078">
    <property type="protein sequence ID" value="AOZ56164.1"/>
    <property type="molecule type" value="Genomic_DNA"/>
</dbReference>
<keyword evidence="8" id="KW-0378">Hydrolase</keyword>
<accession>A0A1L2JME6</accession>
<dbReference type="InterPro" id="IPR017861">
    <property type="entry name" value="KAE1/TsaD"/>
</dbReference>
<dbReference type="GO" id="GO:0006508">
    <property type="term" value="P:proteolysis"/>
    <property type="evidence" value="ECO:0007669"/>
    <property type="project" value="UniProtKB-KW"/>
</dbReference>
<dbReference type="GO" id="GO:0008033">
    <property type="term" value="P:tRNA processing"/>
    <property type="evidence" value="ECO:0007669"/>
    <property type="project" value="UniProtKB-KW"/>
</dbReference>
<evidence type="ECO:0000256" key="3">
    <source>
        <dbReference type="ARBA" id="ARBA00022694"/>
    </source>
</evidence>
<comment type="catalytic activity">
    <reaction evidence="6">
        <text>L-threonylcarbamoyladenylate + adenosine(37) in tRNA = N(6)-L-threonylcarbamoyladenosine(37) in tRNA + AMP + H(+)</text>
        <dbReference type="Rhea" id="RHEA:37059"/>
        <dbReference type="Rhea" id="RHEA-COMP:10162"/>
        <dbReference type="Rhea" id="RHEA-COMP:10163"/>
        <dbReference type="ChEBI" id="CHEBI:15378"/>
        <dbReference type="ChEBI" id="CHEBI:73682"/>
        <dbReference type="ChEBI" id="CHEBI:74411"/>
        <dbReference type="ChEBI" id="CHEBI:74418"/>
        <dbReference type="ChEBI" id="CHEBI:456215"/>
        <dbReference type="EC" id="2.3.1.234"/>
    </reaction>
</comment>
<dbReference type="NCBIfam" id="TIGR00329">
    <property type="entry name" value="gcp_kae1"/>
    <property type="match status" value="1"/>
</dbReference>
<dbReference type="GO" id="GO:0005737">
    <property type="term" value="C:cytoplasm"/>
    <property type="evidence" value="ECO:0007669"/>
    <property type="project" value="TreeGrafter"/>
</dbReference>
<keyword evidence="5" id="KW-0012">Acyltransferase</keyword>
<protein>
    <recommendedName>
        <fullName evidence="1">N(6)-L-threonylcarbamoyladenine synthase</fullName>
        <ecNumber evidence="1">2.3.1.234</ecNumber>
    </recommendedName>
</protein>
<dbReference type="GO" id="GO:0000408">
    <property type="term" value="C:EKC/KEOPS complex"/>
    <property type="evidence" value="ECO:0007669"/>
    <property type="project" value="TreeGrafter"/>
</dbReference>
<sequence length="333" mass="36140">MKGEKNIICLGIESTAHTFGVGIVDSRGNIFSNVLSTYRPATGGIHPFEASEHHYKVALATIQKALKEASLRLNNVNLIGFSAGPGLPPCLSIGAVIARTLSIKCNVPLSLVNHCIAHIEIGRLTTKLHDPLTVFVSGVNTQLIVHDGRGYVVIGETQDIGLGNAQDKLGREVGLPFPVGPHLDKISGRWIDLPYTVKGMDLAFSGILTEAIKKLKKGFKWEDVAYSFQEVTFSMLVEAAERALAHTGKDSLLLTGGVAASPRLQEKFRIMCEDRGVIFKVVPKALAIDNGAMIAWTAILSYRLHGGDDLEFKVRPKWRIDSLEWPLQEVGGG</sequence>
<evidence type="ECO:0000256" key="6">
    <source>
        <dbReference type="ARBA" id="ARBA00048117"/>
    </source>
</evidence>
<dbReference type="GO" id="GO:0046872">
    <property type="term" value="F:metal ion binding"/>
    <property type="evidence" value="ECO:0007669"/>
    <property type="project" value="UniProtKB-KW"/>
</dbReference>
<dbReference type="Pfam" id="PF00814">
    <property type="entry name" value="TsaD"/>
    <property type="match status" value="1"/>
</dbReference>
<evidence type="ECO:0000259" key="7">
    <source>
        <dbReference type="Pfam" id="PF00814"/>
    </source>
</evidence>
<keyword evidence="4" id="KW-0479">Metal-binding</keyword>
<evidence type="ECO:0000256" key="4">
    <source>
        <dbReference type="ARBA" id="ARBA00022723"/>
    </source>
</evidence>
<dbReference type="PANTHER" id="PTHR11735">
    <property type="entry name" value="TRNA N6-ADENOSINE THREONYLCARBAMOYLTRANSFERASE"/>
    <property type="match status" value="1"/>
</dbReference>
<dbReference type="SUPFAM" id="SSF53067">
    <property type="entry name" value="Actin-like ATPase domain"/>
    <property type="match status" value="1"/>
</dbReference>
<keyword evidence="3" id="KW-0819">tRNA processing</keyword>
<dbReference type="GO" id="GO:0061711">
    <property type="term" value="F:tRNA N(6)-L-threonylcarbamoyladenine synthase activity"/>
    <property type="evidence" value="ECO:0007669"/>
    <property type="project" value="UniProtKB-EC"/>
</dbReference>
<dbReference type="InterPro" id="IPR000905">
    <property type="entry name" value="Gcp-like_dom"/>
</dbReference>
<dbReference type="AlphaFoldDB" id="A0A1L2JME6"/>
<dbReference type="PRINTS" id="PR00789">
    <property type="entry name" value="OSIALOPTASE"/>
</dbReference>
<dbReference type="EC" id="2.3.1.234" evidence="1"/>